<protein>
    <submittedName>
        <fullName evidence="2">Uncharacterized protein</fullName>
    </submittedName>
</protein>
<sequence length="39" mass="4708">MIFIFVFILFTKLITLFLIKNLIVFKKLEIYLTIHGLSY</sequence>
<reference evidence="2" key="1">
    <citation type="journal article" date="2017" name="J. Phycol.">
        <title>Analysis of chloroplast genomes and a supermatrix inform reclassification of the Rhodomelaceae (Rhodophyta).</title>
        <authorList>
            <person name="Diaz-Tapia P."/>
            <person name="Maggs C.A."/>
            <person name="West J.A."/>
            <person name="Verbruggen H."/>
        </authorList>
    </citation>
    <scope>NUCLEOTIDE SEQUENCE</scope>
    <source>
        <strain evidence="2">PD763</strain>
    </source>
</reference>
<keyword evidence="1" id="KW-0472">Membrane</keyword>
<geneLocation type="chloroplast" evidence="2"/>
<organism evidence="2">
    <name type="scientific">Polysiphonia infestans</name>
    <dbReference type="NCBI Taxonomy" id="2006978"/>
    <lineage>
        <taxon>Eukaryota</taxon>
        <taxon>Rhodophyta</taxon>
        <taxon>Florideophyceae</taxon>
        <taxon>Rhodymeniophycidae</taxon>
        <taxon>Ceramiales</taxon>
        <taxon>Rhodomelaceae</taxon>
        <taxon>Polysiphonioideae</taxon>
        <taxon>Polysiphonia</taxon>
    </lineage>
</organism>
<accession>A0A1Z1MEG7</accession>
<keyword evidence="2" id="KW-0934">Plastid</keyword>
<keyword evidence="1" id="KW-1133">Transmembrane helix</keyword>
<dbReference type="AlphaFoldDB" id="A0A1Z1MEG7"/>
<dbReference type="RefSeq" id="YP_009395487.1">
    <property type="nucleotide sequence ID" value="NC_035277.1"/>
</dbReference>
<evidence type="ECO:0000313" key="2">
    <source>
        <dbReference type="EMBL" id="ARW64467.1"/>
    </source>
</evidence>
<dbReference type="EMBL" id="MF101432">
    <property type="protein sequence ID" value="ARW64467.1"/>
    <property type="molecule type" value="Genomic_DNA"/>
</dbReference>
<feature type="transmembrane region" description="Helical" evidence="1">
    <location>
        <begin position="6"/>
        <end position="25"/>
    </location>
</feature>
<evidence type="ECO:0000256" key="1">
    <source>
        <dbReference type="SAM" id="Phobius"/>
    </source>
</evidence>
<keyword evidence="1" id="KW-0812">Transmembrane</keyword>
<gene>
    <name evidence="2" type="primary">orf39c</name>
</gene>
<dbReference type="GeneID" id="33357520"/>
<proteinExistence type="predicted"/>
<keyword evidence="2" id="KW-0150">Chloroplast</keyword>
<name>A0A1Z1MEG7_9FLOR</name>